<dbReference type="Pfam" id="PF00126">
    <property type="entry name" value="HTH_1"/>
    <property type="match status" value="1"/>
</dbReference>
<comment type="similarity">
    <text evidence="1">Belongs to the LysR transcriptional regulatory family.</text>
</comment>
<evidence type="ECO:0000256" key="4">
    <source>
        <dbReference type="ARBA" id="ARBA00023163"/>
    </source>
</evidence>
<proteinExistence type="inferred from homology"/>
<keyword evidence="4" id="KW-0804">Transcription</keyword>
<dbReference type="Pfam" id="PF03466">
    <property type="entry name" value="LysR_substrate"/>
    <property type="match status" value="1"/>
</dbReference>
<dbReference type="GO" id="GO:0003700">
    <property type="term" value="F:DNA-binding transcription factor activity"/>
    <property type="evidence" value="ECO:0007669"/>
    <property type="project" value="InterPro"/>
</dbReference>
<dbReference type="PANTHER" id="PTHR30346">
    <property type="entry name" value="TRANSCRIPTIONAL DUAL REGULATOR HCAR-RELATED"/>
    <property type="match status" value="1"/>
</dbReference>
<dbReference type="PRINTS" id="PR00039">
    <property type="entry name" value="HTHLYSR"/>
</dbReference>
<evidence type="ECO:0000259" key="5">
    <source>
        <dbReference type="PROSITE" id="PS50931"/>
    </source>
</evidence>
<reference evidence="6 7" key="1">
    <citation type="submission" date="2019-12" db="EMBL/GenBank/DDBJ databases">
        <title>Genomic-based taxomic classification of the family Erythrobacteraceae.</title>
        <authorList>
            <person name="Xu L."/>
        </authorList>
    </citation>
    <scope>NUCLEOTIDE SEQUENCE [LARGE SCALE GENOMIC DNA]</scope>
    <source>
        <strain evidence="6 7">S36</strain>
    </source>
</reference>
<name>A0A6I4TZB9_9SPHN</name>
<evidence type="ECO:0000256" key="1">
    <source>
        <dbReference type="ARBA" id="ARBA00009437"/>
    </source>
</evidence>
<dbReference type="PANTHER" id="PTHR30346:SF17">
    <property type="entry name" value="LYSR FAMILY TRANSCRIPTIONAL REGULATOR"/>
    <property type="match status" value="1"/>
</dbReference>
<dbReference type="EMBL" id="WTYJ01000004">
    <property type="protein sequence ID" value="MXP00671.1"/>
    <property type="molecule type" value="Genomic_DNA"/>
</dbReference>
<comment type="caution">
    <text evidence="6">The sequence shown here is derived from an EMBL/GenBank/DDBJ whole genome shotgun (WGS) entry which is preliminary data.</text>
</comment>
<evidence type="ECO:0000256" key="3">
    <source>
        <dbReference type="ARBA" id="ARBA00023125"/>
    </source>
</evidence>
<feature type="domain" description="HTH lysR-type" evidence="5">
    <location>
        <begin position="23"/>
        <end position="80"/>
    </location>
</feature>
<keyword evidence="2" id="KW-0805">Transcription regulation</keyword>
<keyword evidence="7" id="KW-1185">Reference proteome</keyword>
<dbReference type="InterPro" id="IPR036388">
    <property type="entry name" value="WH-like_DNA-bd_sf"/>
</dbReference>
<dbReference type="CDD" id="cd08414">
    <property type="entry name" value="PBP2_LTTR_aromatics_like"/>
    <property type="match status" value="1"/>
</dbReference>
<dbReference type="GO" id="GO:0032993">
    <property type="term" value="C:protein-DNA complex"/>
    <property type="evidence" value="ECO:0007669"/>
    <property type="project" value="TreeGrafter"/>
</dbReference>
<evidence type="ECO:0000313" key="6">
    <source>
        <dbReference type="EMBL" id="MXP00671.1"/>
    </source>
</evidence>
<evidence type="ECO:0000313" key="7">
    <source>
        <dbReference type="Proteomes" id="UP000469430"/>
    </source>
</evidence>
<sequence length="313" mass="33716">MGRSCTLLSGVATPLADYDVPRLDLRLLRQFVAVAEELHFTRAAQRLAMAQPSLTAAVQRLEQDVGAVLVERGRKTMRLTPAGAVLLDQSRQLLKAADDALALTRDAAAGRHGQVRLGYVGSAMYGRLPGQLRAFRRAFPDVRIDLQEMTTIAQVAALRSGALDLAIVIPPLADTAALHTLPFDEDRLSLALPMGHRLARAAKVTVADLADEPFLSWPRAQGPGFHDQVMQLCRQAGFAPQVEQEAHGMHAVLSLVAAAAGVAIVPASMAQVRAAEIAYHPITDDAARFELLLCRPGAELAPATRRLEEALQR</sequence>
<dbReference type="SUPFAM" id="SSF53850">
    <property type="entry name" value="Periplasmic binding protein-like II"/>
    <property type="match status" value="1"/>
</dbReference>
<dbReference type="AlphaFoldDB" id="A0A6I4TZB9"/>
<dbReference type="PROSITE" id="PS50931">
    <property type="entry name" value="HTH_LYSR"/>
    <property type="match status" value="1"/>
</dbReference>
<organism evidence="6 7">
    <name type="scientific">Croceibacterium xixiisoli</name>
    <dbReference type="NCBI Taxonomy" id="1476466"/>
    <lineage>
        <taxon>Bacteria</taxon>
        <taxon>Pseudomonadati</taxon>
        <taxon>Pseudomonadota</taxon>
        <taxon>Alphaproteobacteria</taxon>
        <taxon>Sphingomonadales</taxon>
        <taxon>Erythrobacteraceae</taxon>
        <taxon>Croceibacterium</taxon>
    </lineage>
</organism>
<dbReference type="Proteomes" id="UP000469430">
    <property type="component" value="Unassembled WGS sequence"/>
</dbReference>
<evidence type="ECO:0000256" key="2">
    <source>
        <dbReference type="ARBA" id="ARBA00023015"/>
    </source>
</evidence>
<dbReference type="FunFam" id="1.10.10.10:FF:000001">
    <property type="entry name" value="LysR family transcriptional regulator"/>
    <property type="match status" value="1"/>
</dbReference>
<protein>
    <submittedName>
        <fullName evidence="6">LysR family transcriptional regulator</fullName>
    </submittedName>
</protein>
<accession>A0A6I4TZB9</accession>
<dbReference type="InterPro" id="IPR005119">
    <property type="entry name" value="LysR_subst-bd"/>
</dbReference>
<dbReference type="Gene3D" id="1.10.10.10">
    <property type="entry name" value="Winged helix-like DNA-binding domain superfamily/Winged helix DNA-binding domain"/>
    <property type="match status" value="1"/>
</dbReference>
<dbReference type="InterPro" id="IPR036390">
    <property type="entry name" value="WH_DNA-bd_sf"/>
</dbReference>
<dbReference type="Gene3D" id="3.40.190.10">
    <property type="entry name" value="Periplasmic binding protein-like II"/>
    <property type="match status" value="2"/>
</dbReference>
<gene>
    <name evidence="6" type="ORF">GRI97_16895</name>
</gene>
<dbReference type="GO" id="GO:0003677">
    <property type="term" value="F:DNA binding"/>
    <property type="evidence" value="ECO:0007669"/>
    <property type="project" value="UniProtKB-KW"/>
</dbReference>
<dbReference type="InterPro" id="IPR000847">
    <property type="entry name" value="LysR_HTH_N"/>
</dbReference>
<dbReference type="OrthoDB" id="7158941at2"/>
<dbReference type="SUPFAM" id="SSF46785">
    <property type="entry name" value="Winged helix' DNA-binding domain"/>
    <property type="match status" value="1"/>
</dbReference>
<keyword evidence="3" id="KW-0238">DNA-binding</keyword>